<feature type="transmembrane region" description="Helical" evidence="7">
    <location>
        <begin position="137"/>
        <end position="157"/>
    </location>
</feature>
<dbReference type="Pfam" id="PF11712">
    <property type="entry name" value="Vma12"/>
    <property type="match status" value="1"/>
</dbReference>
<reference evidence="8" key="1">
    <citation type="submission" date="2021-01" db="EMBL/GenBank/DDBJ databases">
        <authorList>
            <person name="Corre E."/>
            <person name="Pelletier E."/>
            <person name="Niang G."/>
            <person name="Scheremetjew M."/>
            <person name="Finn R."/>
            <person name="Kale V."/>
            <person name="Holt S."/>
            <person name="Cochrane G."/>
            <person name="Meng A."/>
            <person name="Brown T."/>
            <person name="Cohen L."/>
        </authorList>
    </citation>
    <scope>NUCLEOTIDE SEQUENCE</scope>
    <source>
        <strain evidence="8">RCC1871</strain>
    </source>
</reference>
<evidence type="ECO:0000256" key="7">
    <source>
        <dbReference type="SAM" id="Phobius"/>
    </source>
</evidence>
<evidence type="ECO:0000313" key="10">
    <source>
        <dbReference type="Proteomes" id="UP001472866"/>
    </source>
</evidence>
<evidence type="ECO:0000313" key="9">
    <source>
        <dbReference type="EMBL" id="WZN62033.1"/>
    </source>
</evidence>
<dbReference type="GO" id="GO:0005789">
    <property type="term" value="C:endoplasmic reticulum membrane"/>
    <property type="evidence" value="ECO:0007669"/>
    <property type="project" value="UniProtKB-SubCell"/>
</dbReference>
<keyword evidence="4 7" id="KW-1133">Transmembrane helix</keyword>
<accession>A0A7S3FU57</accession>
<feature type="transmembrane region" description="Helical" evidence="7">
    <location>
        <begin position="177"/>
        <end position="200"/>
    </location>
</feature>
<gene>
    <name evidence="8" type="ORF">CROS1456_LOCUS8036</name>
    <name evidence="9" type="ORF">HKI87_05g35690</name>
</gene>
<keyword evidence="3" id="KW-0256">Endoplasmic reticulum</keyword>
<evidence type="ECO:0000313" key="8">
    <source>
        <dbReference type="EMBL" id="CAE0194945.1"/>
    </source>
</evidence>
<comment type="subcellular location">
    <subcellularLocation>
        <location evidence="1">Endoplasmic reticulum membrane</location>
        <topology evidence="1">Multi-pass membrane protein</topology>
    </subcellularLocation>
</comment>
<sequence length="233" mass="25439">MDASNATLRVEATESVREALSRAASCSSQPQAFLEHAGSPTVPWKVVLAAVREARRAEGEGGGEGGPWLQGVLRGASGSYPPPPAKPPRNPELVKRLERIKADLERKKYEEMIRDVDPQAASSRSEYEYMSAYRDQLGLGLNTVVVMATLFAFGYALGLKLTRPGTDDKYAEEEPRVVPLCCGLVGALSGMVIETFLFMIRCGRRDRAAAMGEENEKLVRQPARQTGGKLKEQ</sequence>
<dbReference type="EMBL" id="CP151505">
    <property type="protein sequence ID" value="WZN62033.1"/>
    <property type="molecule type" value="Genomic_DNA"/>
</dbReference>
<reference evidence="9 10" key="2">
    <citation type="submission" date="2024-03" db="EMBL/GenBank/DDBJ databases">
        <title>Complete genome sequence of the green alga Chloropicon roscoffensis RCC1871.</title>
        <authorList>
            <person name="Lemieux C."/>
            <person name="Pombert J.-F."/>
            <person name="Otis C."/>
            <person name="Turmel M."/>
        </authorList>
    </citation>
    <scope>NUCLEOTIDE SEQUENCE [LARGE SCALE GENOMIC DNA]</scope>
    <source>
        <strain evidence="9 10">RCC1871</strain>
    </source>
</reference>
<evidence type="ECO:0000256" key="6">
    <source>
        <dbReference type="SAM" id="MobiDB-lite"/>
    </source>
</evidence>
<dbReference type="PANTHER" id="PTHR31394:SF1">
    <property type="entry name" value="TRANSMEMBRANE PROTEIN 199"/>
    <property type="match status" value="1"/>
</dbReference>
<protein>
    <submittedName>
        <fullName evidence="8">Uncharacterized protein</fullName>
    </submittedName>
</protein>
<evidence type="ECO:0000256" key="1">
    <source>
        <dbReference type="ARBA" id="ARBA00004477"/>
    </source>
</evidence>
<evidence type="ECO:0000256" key="5">
    <source>
        <dbReference type="ARBA" id="ARBA00023136"/>
    </source>
</evidence>
<name>A0A7S3FU57_9CHLO</name>
<proteinExistence type="predicted"/>
<keyword evidence="10" id="KW-1185">Reference proteome</keyword>
<dbReference type="Proteomes" id="UP001472866">
    <property type="component" value="Chromosome 05"/>
</dbReference>
<dbReference type="EMBL" id="HBHZ01010447">
    <property type="protein sequence ID" value="CAE0194945.1"/>
    <property type="molecule type" value="Transcribed_RNA"/>
</dbReference>
<organism evidence="8">
    <name type="scientific">Chloropicon roscoffensis</name>
    <dbReference type="NCBI Taxonomy" id="1461544"/>
    <lineage>
        <taxon>Eukaryota</taxon>
        <taxon>Viridiplantae</taxon>
        <taxon>Chlorophyta</taxon>
        <taxon>Chloropicophyceae</taxon>
        <taxon>Chloropicales</taxon>
        <taxon>Chloropicaceae</taxon>
        <taxon>Chloropicon</taxon>
    </lineage>
</organism>
<keyword evidence="5 7" id="KW-0472">Membrane</keyword>
<evidence type="ECO:0000256" key="4">
    <source>
        <dbReference type="ARBA" id="ARBA00022989"/>
    </source>
</evidence>
<keyword evidence="2 7" id="KW-0812">Transmembrane</keyword>
<dbReference type="PANTHER" id="PTHR31394">
    <property type="entry name" value="TRANSMEMBRANE PROTEIN 199"/>
    <property type="match status" value="1"/>
</dbReference>
<evidence type="ECO:0000256" key="2">
    <source>
        <dbReference type="ARBA" id="ARBA00022692"/>
    </source>
</evidence>
<evidence type="ECO:0000256" key="3">
    <source>
        <dbReference type="ARBA" id="ARBA00022824"/>
    </source>
</evidence>
<feature type="region of interest" description="Disordered" evidence="6">
    <location>
        <begin position="211"/>
        <end position="233"/>
    </location>
</feature>
<dbReference type="AlphaFoldDB" id="A0A7S3FU57"/>
<dbReference type="GO" id="GO:0070072">
    <property type="term" value="P:vacuolar proton-transporting V-type ATPase complex assembly"/>
    <property type="evidence" value="ECO:0007669"/>
    <property type="project" value="InterPro"/>
</dbReference>
<dbReference type="InterPro" id="IPR021013">
    <property type="entry name" value="ATPase_Vma12"/>
</dbReference>